<gene>
    <name evidence="12" type="primary">dnaG</name>
    <name evidence="17" type="ORF">UT08_C0005G0095</name>
</gene>
<keyword evidence="6 12" id="KW-0479">Metal-binding</keyword>
<feature type="domain" description="Toprim" evidence="16">
    <location>
        <begin position="255"/>
        <end position="336"/>
    </location>
</feature>
<feature type="coiled-coil region" evidence="15">
    <location>
        <begin position="530"/>
        <end position="592"/>
    </location>
</feature>
<keyword evidence="11 12" id="KW-0804">Transcription</keyword>
<dbReference type="InterPro" id="IPR006171">
    <property type="entry name" value="TOPRIM_dom"/>
</dbReference>
<dbReference type="InterPro" id="IPR037068">
    <property type="entry name" value="DNA_primase_core_N_sf"/>
</dbReference>
<evidence type="ECO:0000256" key="1">
    <source>
        <dbReference type="ARBA" id="ARBA00022478"/>
    </source>
</evidence>
<dbReference type="PANTHER" id="PTHR30313:SF2">
    <property type="entry name" value="DNA PRIMASE"/>
    <property type="match status" value="1"/>
</dbReference>
<keyword evidence="1 12" id="KW-0240">DNA-directed RNA polymerase</keyword>
<dbReference type="InterPro" id="IPR050219">
    <property type="entry name" value="DnaG_primase"/>
</dbReference>
<keyword evidence="2 12" id="KW-0639">Primosome</keyword>
<dbReference type="STRING" id="1618570.UT08_C0005G0095"/>
<dbReference type="Pfam" id="PF08275">
    <property type="entry name" value="DNAG_N"/>
    <property type="match status" value="1"/>
</dbReference>
<organism evidence="17 18">
    <name type="scientific">Candidatus Woesebacteria bacterium GW2011_GWB1_38_8</name>
    <dbReference type="NCBI Taxonomy" id="1618570"/>
    <lineage>
        <taxon>Bacteria</taxon>
        <taxon>Candidatus Woeseibacteriota</taxon>
    </lineage>
</organism>
<keyword evidence="3 12" id="KW-0808">Transferase</keyword>
<dbReference type="GO" id="GO:0000428">
    <property type="term" value="C:DNA-directed RNA polymerase complex"/>
    <property type="evidence" value="ECO:0007669"/>
    <property type="project" value="UniProtKB-KW"/>
</dbReference>
<dbReference type="Gene3D" id="3.40.1360.10">
    <property type="match status" value="1"/>
</dbReference>
<dbReference type="AlphaFoldDB" id="A0A0G0NIE1"/>
<dbReference type="GO" id="GO:0008270">
    <property type="term" value="F:zinc ion binding"/>
    <property type="evidence" value="ECO:0007669"/>
    <property type="project" value="UniProtKB-UniRule"/>
</dbReference>
<dbReference type="SUPFAM" id="SSF56731">
    <property type="entry name" value="DNA primase core"/>
    <property type="match status" value="1"/>
</dbReference>
<dbReference type="InterPro" id="IPR013264">
    <property type="entry name" value="DNAG_N"/>
</dbReference>
<evidence type="ECO:0000313" key="17">
    <source>
        <dbReference type="EMBL" id="KKQ85644.1"/>
    </source>
</evidence>
<dbReference type="InterPro" id="IPR034151">
    <property type="entry name" value="TOPRIM_DnaG_bac"/>
</dbReference>
<comment type="subunit">
    <text evidence="12">Monomer. Interacts with DnaB.</text>
</comment>
<keyword evidence="8 12" id="KW-0862">Zinc</keyword>
<dbReference type="InterPro" id="IPR002694">
    <property type="entry name" value="Znf_CHC2"/>
</dbReference>
<evidence type="ECO:0000256" key="12">
    <source>
        <dbReference type="HAMAP-Rule" id="MF_00974"/>
    </source>
</evidence>
<dbReference type="EMBL" id="LBVL01000005">
    <property type="protein sequence ID" value="KKQ85644.1"/>
    <property type="molecule type" value="Genomic_DNA"/>
</dbReference>
<evidence type="ECO:0000256" key="13">
    <source>
        <dbReference type="PIRNR" id="PIRNR002811"/>
    </source>
</evidence>
<dbReference type="SMART" id="SM00493">
    <property type="entry name" value="TOPRIM"/>
    <property type="match status" value="1"/>
</dbReference>
<comment type="cofactor">
    <cofactor evidence="12 13 14">
        <name>Zn(2+)</name>
        <dbReference type="ChEBI" id="CHEBI:29105"/>
    </cofactor>
    <text evidence="12 13 14">Binds 1 zinc ion per monomer.</text>
</comment>
<dbReference type="PIRSF" id="PIRSF002811">
    <property type="entry name" value="DnaG"/>
    <property type="match status" value="1"/>
</dbReference>
<keyword evidence="15" id="KW-0175">Coiled coil</keyword>
<dbReference type="InterPro" id="IPR006295">
    <property type="entry name" value="DNA_primase_DnaG"/>
</dbReference>
<keyword evidence="7 12" id="KW-0863">Zinc-finger</keyword>
<name>A0A0G0NIE1_9BACT</name>
<keyword evidence="9" id="KW-0460">Magnesium</keyword>
<proteinExistence type="inferred from homology"/>
<dbReference type="Gene3D" id="3.90.580.10">
    <property type="entry name" value="Zinc finger, CHC2-type domain"/>
    <property type="match status" value="1"/>
</dbReference>
<comment type="function">
    <text evidence="12 13">RNA polymerase that catalyzes the synthesis of short RNA molecules used as primers for DNA polymerase during DNA replication.</text>
</comment>
<dbReference type="Proteomes" id="UP000034081">
    <property type="component" value="Unassembled WGS sequence"/>
</dbReference>
<dbReference type="InterPro" id="IPR036977">
    <property type="entry name" value="DNA_primase_Znf_CHC2"/>
</dbReference>
<evidence type="ECO:0000256" key="15">
    <source>
        <dbReference type="SAM" id="Coils"/>
    </source>
</evidence>
<dbReference type="GO" id="GO:0005737">
    <property type="term" value="C:cytoplasm"/>
    <property type="evidence" value="ECO:0007669"/>
    <property type="project" value="TreeGrafter"/>
</dbReference>
<dbReference type="Gene3D" id="3.90.980.10">
    <property type="entry name" value="DNA primase, catalytic core, N-terminal domain"/>
    <property type="match status" value="1"/>
</dbReference>
<dbReference type="FunFam" id="3.90.580.10:FF:000001">
    <property type="entry name" value="DNA primase"/>
    <property type="match status" value="1"/>
</dbReference>
<keyword evidence="4 12" id="KW-0548">Nucleotidyltransferase</keyword>
<keyword evidence="10 12" id="KW-0238">DNA-binding</keyword>
<evidence type="ECO:0000256" key="5">
    <source>
        <dbReference type="ARBA" id="ARBA00022705"/>
    </source>
</evidence>
<dbReference type="NCBIfam" id="TIGR01391">
    <property type="entry name" value="dnaG"/>
    <property type="match status" value="1"/>
</dbReference>
<dbReference type="PANTHER" id="PTHR30313">
    <property type="entry name" value="DNA PRIMASE"/>
    <property type="match status" value="1"/>
</dbReference>
<dbReference type="InterPro" id="IPR030846">
    <property type="entry name" value="DnaG_bac"/>
</dbReference>
<comment type="domain">
    <text evidence="12">Contains an N-terminal zinc-binding domain, a central core domain that contains the primase activity, and a C-terminal DnaB-binding domain.</text>
</comment>
<accession>A0A0G0NIE1</accession>
<feature type="zinc finger region" description="CHC2-type" evidence="12 14">
    <location>
        <begin position="35"/>
        <end position="59"/>
    </location>
</feature>
<evidence type="ECO:0000256" key="7">
    <source>
        <dbReference type="ARBA" id="ARBA00022771"/>
    </source>
</evidence>
<dbReference type="GO" id="GO:0003899">
    <property type="term" value="F:DNA-directed RNA polymerase activity"/>
    <property type="evidence" value="ECO:0007669"/>
    <property type="project" value="UniProtKB-UniRule"/>
</dbReference>
<reference evidence="17 18" key="1">
    <citation type="journal article" date="2015" name="Nature">
        <title>rRNA introns, odd ribosomes, and small enigmatic genomes across a large radiation of phyla.</title>
        <authorList>
            <person name="Brown C.T."/>
            <person name="Hug L.A."/>
            <person name="Thomas B.C."/>
            <person name="Sharon I."/>
            <person name="Castelle C.J."/>
            <person name="Singh A."/>
            <person name="Wilkins M.J."/>
            <person name="Williams K.H."/>
            <person name="Banfield J.F."/>
        </authorList>
    </citation>
    <scope>NUCLEOTIDE SEQUENCE [LARGE SCALE GENOMIC DNA]</scope>
</reference>
<dbReference type="Pfam" id="PF01807">
    <property type="entry name" value="Zn_ribbon_DnaG"/>
    <property type="match status" value="1"/>
</dbReference>
<dbReference type="Pfam" id="PF10410">
    <property type="entry name" value="DnaB_bind"/>
    <property type="match status" value="1"/>
</dbReference>
<evidence type="ECO:0000256" key="9">
    <source>
        <dbReference type="ARBA" id="ARBA00022842"/>
    </source>
</evidence>
<comment type="similarity">
    <text evidence="12 13">Belongs to the DnaG primase family.</text>
</comment>
<protein>
    <recommendedName>
        <fullName evidence="12 13">DNA primase</fullName>
        <ecNumber evidence="12">2.7.7.101</ecNumber>
    </recommendedName>
</protein>
<dbReference type="PATRIC" id="fig|1618570.3.peg.611"/>
<dbReference type="PROSITE" id="PS50880">
    <property type="entry name" value="TOPRIM"/>
    <property type="match status" value="1"/>
</dbReference>
<dbReference type="GO" id="GO:0006269">
    <property type="term" value="P:DNA replication, synthesis of primer"/>
    <property type="evidence" value="ECO:0007669"/>
    <property type="project" value="UniProtKB-UniRule"/>
</dbReference>
<dbReference type="GO" id="GO:0003677">
    <property type="term" value="F:DNA binding"/>
    <property type="evidence" value="ECO:0007669"/>
    <property type="project" value="UniProtKB-KW"/>
</dbReference>
<evidence type="ECO:0000256" key="4">
    <source>
        <dbReference type="ARBA" id="ARBA00022695"/>
    </source>
</evidence>
<evidence type="ECO:0000256" key="6">
    <source>
        <dbReference type="ARBA" id="ARBA00022723"/>
    </source>
</evidence>
<evidence type="ECO:0000256" key="3">
    <source>
        <dbReference type="ARBA" id="ARBA00022679"/>
    </source>
</evidence>
<evidence type="ECO:0000256" key="14">
    <source>
        <dbReference type="PIRSR" id="PIRSR002811-1"/>
    </source>
</evidence>
<comment type="caution">
    <text evidence="17">The sequence shown here is derived from an EMBL/GenBank/DDBJ whole genome shotgun (WGS) entry which is preliminary data.</text>
</comment>
<dbReference type="SUPFAM" id="SSF57783">
    <property type="entry name" value="Zinc beta-ribbon"/>
    <property type="match status" value="1"/>
</dbReference>
<dbReference type="Pfam" id="PF13155">
    <property type="entry name" value="Toprim_2"/>
    <property type="match status" value="1"/>
</dbReference>
<dbReference type="EC" id="2.7.7.101" evidence="12"/>
<dbReference type="SMART" id="SM00400">
    <property type="entry name" value="ZnF_CHCC"/>
    <property type="match status" value="1"/>
</dbReference>
<keyword evidence="5 12" id="KW-0235">DNA replication</keyword>
<evidence type="ECO:0000313" key="18">
    <source>
        <dbReference type="Proteomes" id="UP000034081"/>
    </source>
</evidence>
<evidence type="ECO:0000256" key="10">
    <source>
        <dbReference type="ARBA" id="ARBA00023125"/>
    </source>
</evidence>
<dbReference type="CDD" id="cd03364">
    <property type="entry name" value="TOPRIM_DnaG_primases"/>
    <property type="match status" value="1"/>
</dbReference>
<dbReference type="InterPro" id="IPR019475">
    <property type="entry name" value="DNA_primase_DnaB-bd"/>
</dbReference>
<dbReference type="HAMAP" id="MF_00974">
    <property type="entry name" value="DNA_primase_DnaG"/>
    <property type="match status" value="1"/>
</dbReference>
<sequence>MADQVEEIKSKTDIITLISEYVDLKKSGRNYKALCPFHSEKTPSFMVSSELQIFKCFGCDAKGDAISFLQQYEGMDFYDALKFLADKAGIKLESLKFDQKNDNERLLQVNSAARYFYSWILLNHHAGRIALDYLIKSRNLTLDTIKTFQLGYSPEVPNALKKFLIDKKKLNREDLEKSGLTYLKGNEVVDRFRGRVIFPLFDHRGKSIGFAGRILPKDENKDLAKYINTPETPIYHKSDVLYGLNITKQEIKRTKVGVVVEGELDLISSWQAGIKNNVAIKGSSLTGEQLRLLSRFTSKIILALDADVAGDDAARRGISLAENLGFDVRIVQLAGFKDPDEAARKDPDKLKDAIKSAKGVWDYLMDSAFERYKKDPENAPAKVSKELVPVIASISDKIVQAHYAGVLARKLGVPVEAVVQQIEKTTTIKEGIIPRLEIAKPISKSRNELLEERLLILAFRHDPKILTEKAVKVLINTSLSKRITEEYLSYIKKHKNFDPSLFAADLPTELVGGFTDILLKDTKGLEDYGQENYEHEINLVKNELRILDIKKNLEDLAGKIKNLEFEKKKNELKKVEKEFGEMTKKLNELEEKNFRGIIL</sequence>
<evidence type="ECO:0000256" key="2">
    <source>
        <dbReference type="ARBA" id="ARBA00022515"/>
    </source>
</evidence>
<dbReference type="GO" id="GO:1990077">
    <property type="term" value="C:primosome complex"/>
    <property type="evidence" value="ECO:0007669"/>
    <property type="project" value="UniProtKB-KW"/>
</dbReference>
<evidence type="ECO:0000256" key="11">
    <source>
        <dbReference type="ARBA" id="ARBA00023163"/>
    </source>
</evidence>
<comment type="catalytic activity">
    <reaction evidence="12">
        <text>ssDNA + n NTP = ssDNA/pppN(pN)n-1 hybrid + (n-1) diphosphate.</text>
        <dbReference type="EC" id="2.7.7.101"/>
    </reaction>
</comment>
<evidence type="ECO:0000256" key="8">
    <source>
        <dbReference type="ARBA" id="ARBA00022833"/>
    </source>
</evidence>
<evidence type="ECO:0000259" key="16">
    <source>
        <dbReference type="PROSITE" id="PS50880"/>
    </source>
</evidence>